<evidence type="ECO:0000313" key="2">
    <source>
        <dbReference type="EMBL" id="RHL68742.1"/>
    </source>
</evidence>
<sequence>MKKKLKQIICTQMLLVMSILSIGCKNNPTVETGETVSNRETISTEIKNTNVSTENNTVSIGEVKSVRYSGYKDYYYTSVDGKAYLFDTTGKIIKTYAYGEVCPTEFFDGIAIKKMVDTAHNNGYYVITDYDGNVITSKYVSSADRFFKIYNLNDEPLIAAFVFNDTATTSEGQVVFKTKDGKDKYVFSTEDDNMKSNGIDVSYLKNTDTSLSYMGDGMVYLHNWYKNSYFLNLETKEIFKDTFNAHGDYINGYLSFNGNGGCGIVDTHGNNIMKSDMPRLQCIYSQGLYYNCTDNKFYNIEGECVIDLSQYDVKNPYKWSGTNDDRIKRYVFDENGICSITVNNPSGKEYNGLINTKGEWLIELQTDSISYFTSIGNNRLILNTKTGYMAYDITTKEYIGKSIDIITNDMLYGYHDGTVVYVTNGEIYSYNFKTEKEDKIILHK</sequence>
<reference evidence="2 3" key="1">
    <citation type="submission" date="2018-08" db="EMBL/GenBank/DDBJ databases">
        <title>A genome reference for cultivated species of the human gut microbiota.</title>
        <authorList>
            <person name="Zou Y."/>
            <person name="Xue W."/>
            <person name="Luo G."/>
        </authorList>
    </citation>
    <scope>NUCLEOTIDE SEQUENCE [LARGE SCALE GENOMIC DNA]</scope>
    <source>
        <strain evidence="2 3">AF36-7BH</strain>
    </source>
</reference>
<feature type="chain" id="PRO_5038709415" description="WG repeat-containing protein" evidence="1">
    <location>
        <begin position="23"/>
        <end position="444"/>
    </location>
</feature>
<dbReference type="EMBL" id="QROY01000005">
    <property type="protein sequence ID" value="RHL68742.1"/>
    <property type="molecule type" value="Genomic_DNA"/>
</dbReference>
<evidence type="ECO:0000313" key="3">
    <source>
        <dbReference type="Proteomes" id="UP000285201"/>
    </source>
</evidence>
<proteinExistence type="predicted"/>
<dbReference type="RefSeq" id="WP_118370615.1">
    <property type="nucleotide sequence ID" value="NZ_DAWEPM010000013.1"/>
</dbReference>
<organism evidence="2 3">
    <name type="scientific">Lachnospira eligens</name>
    <dbReference type="NCBI Taxonomy" id="39485"/>
    <lineage>
        <taxon>Bacteria</taxon>
        <taxon>Bacillati</taxon>
        <taxon>Bacillota</taxon>
        <taxon>Clostridia</taxon>
        <taxon>Lachnospirales</taxon>
        <taxon>Lachnospiraceae</taxon>
        <taxon>Lachnospira</taxon>
    </lineage>
</organism>
<comment type="caution">
    <text evidence="2">The sequence shown here is derived from an EMBL/GenBank/DDBJ whole genome shotgun (WGS) entry which is preliminary data.</text>
</comment>
<accession>A0A415MBP6</accession>
<dbReference type="AlphaFoldDB" id="A0A415MBP6"/>
<evidence type="ECO:0008006" key="4">
    <source>
        <dbReference type="Google" id="ProtNLM"/>
    </source>
</evidence>
<gene>
    <name evidence="2" type="ORF">DW007_07975</name>
</gene>
<evidence type="ECO:0000256" key="1">
    <source>
        <dbReference type="SAM" id="SignalP"/>
    </source>
</evidence>
<dbReference type="SUPFAM" id="SSF50952">
    <property type="entry name" value="Soluble quinoprotein glucose dehydrogenase"/>
    <property type="match status" value="1"/>
</dbReference>
<name>A0A415MBP6_9FIRM</name>
<dbReference type="Proteomes" id="UP000285201">
    <property type="component" value="Unassembled WGS sequence"/>
</dbReference>
<dbReference type="PROSITE" id="PS51257">
    <property type="entry name" value="PROKAR_LIPOPROTEIN"/>
    <property type="match status" value="1"/>
</dbReference>
<keyword evidence="1" id="KW-0732">Signal</keyword>
<protein>
    <recommendedName>
        <fullName evidence="4">WG repeat-containing protein</fullName>
    </recommendedName>
</protein>
<feature type="signal peptide" evidence="1">
    <location>
        <begin position="1"/>
        <end position="22"/>
    </location>
</feature>
<dbReference type="InterPro" id="IPR011041">
    <property type="entry name" value="Quinoprot_gluc/sorb_DH_b-prop"/>
</dbReference>